<dbReference type="Proteomes" id="UP001501842">
    <property type="component" value="Unassembled WGS sequence"/>
</dbReference>
<organism evidence="1 2">
    <name type="scientific">Actinocorallia aurantiaca</name>
    <dbReference type="NCBI Taxonomy" id="46204"/>
    <lineage>
        <taxon>Bacteria</taxon>
        <taxon>Bacillati</taxon>
        <taxon>Actinomycetota</taxon>
        <taxon>Actinomycetes</taxon>
        <taxon>Streptosporangiales</taxon>
        <taxon>Thermomonosporaceae</taxon>
        <taxon>Actinocorallia</taxon>
    </lineage>
</organism>
<accession>A0ABN3UHC3</accession>
<protein>
    <submittedName>
        <fullName evidence="1">Uncharacterized protein</fullName>
    </submittedName>
</protein>
<reference evidence="1 2" key="1">
    <citation type="journal article" date="2019" name="Int. J. Syst. Evol. Microbiol.">
        <title>The Global Catalogue of Microorganisms (GCM) 10K type strain sequencing project: providing services to taxonomists for standard genome sequencing and annotation.</title>
        <authorList>
            <consortium name="The Broad Institute Genomics Platform"/>
            <consortium name="The Broad Institute Genome Sequencing Center for Infectious Disease"/>
            <person name="Wu L."/>
            <person name="Ma J."/>
        </authorList>
    </citation>
    <scope>NUCLEOTIDE SEQUENCE [LARGE SCALE GENOMIC DNA]</scope>
    <source>
        <strain evidence="1 2">JCM 8201</strain>
    </source>
</reference>
<sequence>MTNTKTAATALRRLAQIERIDIEQLTDLNLTNLWIELDNLAAHFAAHDIPRRAGHLQELVAEEQGDRAWDAARA</sequence>
<gene>
    <name evidence="1" type="ORF">GCM10010439_51260</name>
</gene>
<keyword evidence="2" id="KW-1185">Reference proteome</keyword>
<dbReference type="EMBL" id="BAAATZ010000022">
    <property type="protein sequence ID" value="GAA2732783.1"/>
    <property type="molecule type" value="Genomic_DNA"/>
</dbReference>
<dbReference type="RefSeq" id="WP_344248155.1">
    <property type="nucleotide sequence ID" value="NZ_BAAATZ010000022.1"/>
</dbReference>
<evidence type="ECO:0000313" key="1">
    <source>
        <dbReference type="EMBL" id="GAA2732783.1"/>
    </source>
</evidence>
<name>A0ABN3UHC3_9ACTN</name>
<evidence type="ECO:0000313" key="2">
    <source>
        <dbReference type="Proteomes" id="UP001501842"/>
    </source>
</evidence>
<comment type="caution">
    <text evidence="1">The sequence shown here is derived from an EMBL/GenBank/DDBJ whole genome shotgun (WGS) entry which is preliminary data.</text>
</comment>
<proteinExistence type="predicted"/>